<evidence type="ECO:0000313" key="3">
    <source>
        <dbReference type="Proteomes" id="UP001472677"/>
    </source>
</evidence>
<keyword evidence="1" id="KW-1133">Transmembrane helix</keyword>
<feature type="transmembrane region" description="Helical" evidence="1">
    <location>
        <begin position="232"/>
        <end position="253"/>
    </location>
</feature>
<protein>
    <submittedName>
        <fullName evidence="2">Uncharacterized protein</fullName>
    </submittedName>
</protein>
<gene>
    <name evidence="2" type="ORF">V6N12_001836</name>
</gene>
<evidence type="ECO:0000256" key="1">
    <source>
        <dbReference type="SAM" id="Phobius"/>
    </source>
</evidence>
<name>A0ABR2BRJ6_9ROSI</name>
<keyword evidence="1" id="KW-0472">Membrane</keyword>
<feature type="transmembrane region" description="Helical" evidence="1">
    <location>
        <begin position="119"/>
        <end position="139"/>
    </location>
</feature>
<evidence type="ECO:0000313" key="2">
    <source>
        <dbReference type="EMBL" id="KAK8509760.1"/>
    </source>
</evidence>
<dbReference type="Proteomes" id="UP001472677">
    <property type="component" value="Unassembled WGS sequence"/>
</dbReference>
<keyword evidence="3" id="KW-1185">Reference proteome</keyword>
<keyword evidence="1" id="KW-0812">Transmembrane</keyword>
<accession>A0ABR2BRJ6</accession>
<sequence length="341" mass="39292">MALVVYWYDFICFGIVAAAFIGSLWVLWMKEAASRSDEESTYESLLAARPDADGFVRATPRAHVGSNQLWTSCWIRVHPVWLVVTRFVSFVVMAGLLSWDIARWGASSFVYYTEWTFTLVMVYFALGTAISVYGCWVCLSTPIPENGGRDQSLKIEVEEGRIAISATYHEKNVWGKIKLQSQYAQEEFQKRAGFWGYLMQTIYQTCGGAVILTDIVFWTVIVPFLSIKHLELNTLMGLMHTVNAVLLILDTLLNSLPFPWFRIAYFVQWSCLYVVFLWVLHACGLTWWPYPFLELNTPWAPLWYFVLAVLHIPCYGLYALIVKAKNSFLPRLFPHDFVRSY</sequence>
<feature type="transmembrane region" description="Helical" evidence="1">
    <location>
        <begin position="201"/>
        <end position="226"/>
    </location>
</feature>
<reference evidence="2 3" key="1">
    <citation type="journal article" date="2024" name="G3 (Bethesda)">
        <title>Genome assembly of Hibiscus sabdariffa L. provides insights into metabolisms of medicinal natural products.</title>
        <authorList>
            <person name="Kim T."/>
        </authorList>
    </citation>
    <scope>NUCLEOTIDE SEQUENCE [LARGE SCALE GENOMIC DNA]</scope>
    <source>
        <strain evidence="2">TK-2024</strain>
        <tissue evidence="2">Old leaves</tissue>
    </source>
</reference>
<feature type="transmembrane region" description="Helical" evidence="1">
    <location>
        <begin position="302"/>
        <end position="321"/>
    </location>
</feature>
<proteinExistence type="predicted"/>
<dbReference type="PANTHER" id="PTHR12242">
    <property type="entry name" value="OS02G0130600 PROTEIN-RELATED"/>
    <property type="match status" value="1"/>
</dbReference>
<dbReference type="EMBL" id="JBBPBM010000090">
    <property type="protein sequence ID" value="KAK8509760.1"/>
    <property type="molecule type" value="Genomic_DNA"/>
</dbReference>
<feature type="transmembrane region" description="Helical" evidence="1">
    <location>
        <begin position="6"/>
        <end position="28"/>
    </location>
</feature>
<feature type="transmembrane region" description="Helical" evidence="1">
    <location>
        <begin position="265"/>
        <end position="290"/>
    </location>
</feature>
<comment type="caution">
    <text evidence="2">The sequence shown here is derived from an EMBL/GenBank/DDBJ whole genome shotgun (WGS) entry which is preliminary data.</text>
</comment>
<dbReference type="PANTHER" id="PTHR12242:SF6">
    <property type="entry name" value="PROTEIN ROLLING PROTEIN"/>
    <property type="match status" value="1"/>
</dbReference>
<feature type="transmembrane region" description="Helical" evidence="1">
    <location>
        <begin position="80"/>
        <end position="99"/>
    </location>
</feature>
<organism evidence="2 3">
    <name type="scientific">Hibiscus sabdariffa</name>
    <name type="common">roselle</name>
    <dbReference type="NCBI Taxonomy" id="183260"/>
    <lineage>
        <taxon>Eukaryota</taxon>
        <taxon>Viridiplantae</taxon>
        <taxon>Streptophyta</taxon>
        <taxon>Embryophyta</taxon>
        <taxon>Tracheophyta</taxon>
        <taxon>Spermatophyta</taxon>
        <taxon>Magnoliopsida</taxon>
        <taxon>eudicotyledons</taxon>
        <taxon>Gunneridae</taxon>
        <taxon>Pentapetalae</taxon>
        <taxon>rosids</taxon>
        <taxon>malvids</taxon>
        <taxon>Malvales</taxon>
        <taxon>Malvaceae</taxon>
        <taxon>Malvoideae</taxon>
        <taxon>Hibiscus</taxon>
    </lineage>
</organism>